<evidence type="ECO:0008006" key="7">
    <source>
        <dbReference type="Google" id="ProtNLM"/>
    </source>
</evidence>
<feature type="compositionally biased region" description="Basic and acidic residues" evidence="1">
    <location>
        <begin position="92"/>
        <end position="109"/>
    </location>
</feature>
<keyword evidence="2" id="KW-0732">Signal</keyword>
<feature type="chain" id="PRO_5014573512" description="Transmembrane protein" evidence="2">
    <location>
        <begin position="23"/>
        <end position="109"/>
    </location>
</feature>
<feature type="compositionally biased region" description="Basic residues" evidence="1">
    <location>
        <begin position="65"/>
        <end position="78"/>
    </location>
</feature>
<dbReference type="PaxDb" id="3880-AES83424"/>
<proteinExistence type="predicted"/>
<dbReference type="HOGENOM" id="CLU_2187849_0_0_1"/>
<dbReference type="AlphaFoldDB" id="G7KC85"/>
<dbReference type="Proteomes" id="UP000265566">
    <property type="component" value="Chromosome 5"/>
</dbReference>
<keyword evidence="6" id="KW-1185">Reference proteome</keyword>
<dbReference type="EMBL" id="PSQE01000005">
    <property type="protein sequence ID" value="RHN54168.1"/>
    <property type="molecule type" value="Genomic_DNA"/>
</dbReference>
<dbReference type="Gramene" id="rna29161">
    <property type="protein sequence ID" value="RHN54168.1"/>
    <property type="gene ID" value="gene29161"/>
</dbReference>
<dbReference type="EMBL" id="CM001221">
    <property type="protein sequence ID" value="AES94917.1"/>
    <property type="molecule type" value="Genomic_DNA"/>
</dbReference>
<gene>
    <name evidence="3" type="ordered locus">MTR_5g019760</name>
    <name evidence="4" type="ORF">MtrunA17_Chr5g0403761</name>
</gene>
<reference evidence="3 6" key="2">
    <citation type="journal article" date="2014" name="BMC Genomics">
        <title>An improved genome release (version Mt4.0) for the model legume Medicago truncatula.</title>
        <authorList>
            <person name="Tang H."/>
            <person name="Krishnakumar V."/>
            <person name="Bidwell S."/>
            <person name="Rosen B."/>
            <person name="Chan A."/>
            <person name="Zhou S."/>
            <person name="Gentzbittel L."/>
            <person name="Childs K.L."/>
            <person name="Yandell M."/>
            <person name="Gundlach H."/>
            <person name="Mayer K.F."/>
            <person name="Schwartz D.C."/>
            <person name="Town C.D."/>
        </authorList>
    </citation>
    <scope>GENOME REANNOTATION</scope>
    <source>
        <strain evidence="5 6">cv. Jemalong A17</strain>
    </source>
</reference>
<evidence type="ECO:0000256" key="2">
    <source>
        <dbReference type="SAM" id="SignalP"/>
    </source>
</evidence>
<evidence type="ECO:0000313" key="4">
    <source>
        <dbReference type="EMBL" id="RHN54168.1"/>
    </source>
</evidence>
<evidence type="ECO:0000313" key="3">
    <source>
        <dbReference type="EMBL" id="AES94917.1"/>
    </source>
</evidence>
<evidence type="ECO:0000313" key="5">
    <source>
        <dbReference type="EnsemblPlants" id="AES94917"/>
    </source>
</evidence>
<sequence>MSIFSSFLFLFYSLLLILVERANHHQANHRAGKHWSKTPPPNPSPVRTKQRERKEEQKRCNVQGRRGRARSTKEKSHRSTAGENLSAGKMVMVERERIPEKRRERIEQK</sequence>
<reference evidence="4" key="4">
    <citation type="journal article" date="2018" name="Nat. Plants">
        <title>Whole-genome landscape of Medicago truncatula symbiotic genes.</title>
        <authorList>
            <person name="Pecrix Y."/>
            <person name="Gamas P."/>
            <person name="Carrere S."/>
        </authorList>
    </citation>
    <scope>NUCLEOTIDE SEQUENCE</scope>
    <source>
        <tissue evidence="4">Leaves</tissue>
    </source>
</reference>
<protein>
    <recommendedName>
        <fullName evidence="7">Transmembrane protein</fullName>
    </recommendedName>
</protein>
<feature type="region of interest" description="Disordered" evidence="1">
    <location>
        <begin position="25"/>
        <end position="109"/>
    </location>
</feature>
<reference evidence="3 6" key="1">
    <citation type="journal article" date="2011" name="Nature">
        <title>The Medicago genome provides insight into the evolution of rhizobial symbioses.</title>
        <authorList>
            <person name="Young N.D."/>
            <person name="Debelle F."/>
            <person name="Oldroyd G.E."/>
            <person name="Geurts R."/>
            <person name="Cannon S.B."/>
            <person name="Udvardi M.K."/>
            <person name="Benedito V.A."/>
            <person name="Mayer K.F."/>
            <person name="Gouzy J."/>
            <person name="Schoof H."/>
            <person name="Van de Peer Y."/>
            <person name="Proost S."/>
            <person name="Cook D.R."/>
            <person name="Meyers B.C."/>
            <person name="Spannagl M."/>
            <person name="Cheung F."/>
            <person name="De Mita S."/>
            <person name="Krishnakumar V."/>
            <person name="Gundlach H."/>
            <person name="Zhou S."/>
            <person name="Mudge J."/>
            <person name="Bharti A.K."/>
            <person name="Murray J.D."/>
            <person name="Naoumkina M.A."/>
            <person name="Rosen B."/>
            <person name="Silverstein K.A."/>
            <person name="Tang H."/>
            <person name="Rombauts S."/>
            <person name="Zhao P.X."/>
            <person name="Zhou P."/>
            <person name="Barbe V."/>
            <person name="Bardou P."/>
            <person name="Bechner M."/>
            <person name="Bellec A."/>
            <person name="Berger A."/>
            <person name="Berges H."/>
            <person name="Bidwell S."/>
            <person name="Bisseling T."/>
            <person name="Choisne N."/>
            <person name="Couloux A."/>
            <person name="Denny R."/>
            <person name="Deshpande S."/>
            <person name="Dai X."/>
            <person name="Doyle J.J."/>
            <person name="Dudez A.M."/>
            <person name="Farmer A.D."/>
            <person name="Fouteau S."/>
            <person name="Franken C."/>
            <person name="Gibelin C."/>
            <person name="Gish J."/>
            <person name="Goldstein S."/>
            <person name="Gonzalez A.J."/>
            <person name="Green P.J."/>
            <person name="Hallab A."/>
            <person name="Hartog M."/>
            <person name="Hua A."/>
            <person name="Humphray S.J."/>
            <person name="Jeong D.H."/>
            <person name="Jing Y."/>
            <person name="Jocker A."/>
            <person name="Kenton S.M."/>
            <person name="Kim D.J."/>
            <person name="Klee K."/>
            <person name="Lai H."/>
            <person name="Lang C."/>
            <person name="Lin S."/>
            <person name="Macmil S.L."/>
            <person name="Magdelenat G."/>
            <person name="Matthews L."/>
            <person name="McCorrison J."/>
            <person name="Monaghan E.L."/>
            <person name="Mun J.H."/>
            <person name="Najar F.Z."/>
            <person name="Nicholson C."/>
            <person name="Noirot C."/>
            <person name="O'Bleness M."/>
            <person name="Paule C.R."/>
            <person name="Poulain J."/>
            <person name="Prion F."/>
            <person name="Qin B."/>
            <person name="Qu C."/>
            <person name="Retzel E.F."/>
            <person name="Riddle C."/>
            <person name="Sallet E."/>
            <person name="Samain S."/>
            <person name="Samson N."/>
            <person name="Sanders I."/>
            <person name="Saurat O."/>
            <person name="Scarpelli C."/>
            <person name="Schiex T."/>
            <person name="Segurens B."/>
            <person name="Severin A.J."/>
            <person name="Sherrier D.J."/>
            <person name="Shi R."/>
            <person name="Sims S."/>
            <person name="Singer S.R."/>
            <person name="Sinharoy S."/>
            <person name="Sterck L."/>
            <person name="Viollet A."/>
            <person name="Wang B.B."/>
            <person name="Wang K."/>
            <person name="Wang M."/>
            <person name="Wang X."/>
            <person name="Warfsmann J."/>
            <person name="Weissenbach J."/>
            <person name="White D.D."/>
            <person name="White J.D."/>
            <person name="Wiley G.B."/>
            <person name="Wincker P."/>
            <person name="Xing Y."/>
            <person name="Yang L."/>
            <person name="Yao Z."/>
            <person name="Ying F."/>
            <person name="Zhai J."/>
            <person name="Zhou L."/>
            <person name="Zuber A."/>
            <person name="Denarie J."/>
            <person name="Dixon R.A."/>
            <person name="May G.D."/>
            <person name="Schwartz D.C."/>
            <person name="Rogers J."/>
            <person name="Quetier F."/>
            <person name="Town C.D."/>
            <person name="Roe B.A."/>
        </authorList>
    </citation>
    <scope>NUCLEOTIDE SEQUENCE [LARGE SCALE GENOMIC DNA]</scope>
    <source>
        <strain evidence="3">A17</strain>
        <strain evidence="5 6">cv. Jemalong A17</strain>
    </source>
</reference>
<feature type="signal peptide" evidence="2">
    <location>
        <begin position="1"/>
        <end position="22"/>
    </location>
</feature>
<organism evidence="3 6">
    <name type="scientific">Medicago truncatula</name>
    <name type="common">Barrel medic</name>
    <name type="synonym">Medicago tribuloides</name>
    <dbReference type="NCBI Taxonomy" id="3880"/>
    <lineage>
        <taxon>Eukaryota</taxon>
        <taxon>Viridiplantae</taxon>
        <taxon>Streptophyta</taxon>
        <taxon>Embryophyta</taxon>
        <taxon>Tracheophyta</taxon>
        <taxon>Spermatophyta</taxon>
        <taxon>Magnoliopsida</taxon>
        <taxon>eudicotyledons</taxon>
        <taxon>Gunneridae</taxon>
        <taxon>Pentapetalae</taxon>
        <taxon>rosids</taxon>
        <taxon>fabids</taxon>
        <taxon>Fabales</taxon>
        <taxon>Fabaceae</taxon>
        <taxon>Papilionoideae</taxon>
        <taxon>50 kb inversion clade</taxon>
        <taxon>NPAAA clade</taxon>
        <taxon>Hologalegina</taxon>
        <taxon>IRL clade</taxon>
        <taxon>Trifolieae</taxon>
        <taxon>Medicago</taxon>
    </lineage>
</organism>
<evidence type="ECO:0000256" key="1">
    <source>
        <dbReference type="SAM" id="MobiDB-lite"/>
    </source>
</evidence>
<name>G7KC85_MEDTR</name>
<accession>G7KC85</accession>
<dbReference type="EnsemblPlants" id="AES94917">
    <property type="protein sequence ID" value="AES94917"/>
    <property type="gene ID" value="MTR_5g019760"/>
</dbReference>
<feature type="compositionally biased region" description="Basic residues" evidence="1">
    <location>
        <begin position="25"/>
        <end position="36"/>
    </location>
</feature>
<evidence type="ECO:0000313" key="6">
    <source>
        <dbReference type="Proteomes" id="UP000002051"/>
    </source>
</evidence>
<dbReference type="Proteomes" id="UP000002051">
    <property type="component" value="Chromosome 5"/>
</dbReference>
<reference evidence="5" key="3">
    <citation type="submission" date="2015-04" db="UniProtKB">
        <authorList>
            <consortium name="EnsemblPlants"/>
        </authorList>
    </citation>
    <scope>IDENTIFICATION</scope>
    <source>
        <strain evidence="5">cv. Jemalong A17</strain>
    </source>
</reference>